<dbReference type="InParanoid" id="A0A2N3NKY1"/>
<dbReference type="Pfam" id="PF01544">
    <property type="entry name" value="CorA"/>
    <property type="match status" value="1"/>
</dbReference>
<evidence type="ECO:0000256" key="1">
    <source>
        <dbReference type="ARBA" id="ARBA00004141"/>
    </source>
</evidence>
<feature type="region of interest" description="Disordered" evidence="5">
    <location>
        <begin position="29"/>
        <end position="91"/>
    </location>
</feature>
<evidence type="ECO:0000256" key="4">
    <source>
        <dbReference type="ARBA" id="ARBA00023136"/>
    </source>
</evidence>
<dbReference type="Gene3D" id="1.20.58.340">
    <property type="entry name" value="Magnesium transport protein CorA, transmembrane region"/>
    <property type="match status" value="1"/>
</dbReference>
<dbReference type="AlphaFoldDB" id="A0A2N3NKY1"/>
<dbReference type="OrthoDB" id="426293at2759"/>
<keyword evidence="8" id="KW-1185">Reference proteome</keyword>
<dbReference type="InterPro" id="IPR045863">
    <property type="entry name" value="CorA_TM1_TM2"/>
</dbReference>
<dbReference type="GO" id="GO:0046873">
    <property type="term" value="F:metal ion transmembrane transporter activity"/>
    <property type="evidence" value="ECO:0007669"/>
    <property type="project" value="InterPro"/>
</dbReference>
<feature type="compositionally biased region" description="Low complexity" evidence="5">
    <location>
        <begin position="29"/>
        <end position="44"/>
    </location>
</feature>
<organism evidence="7 8">
    <name type="scientific">Lomentospora prolificans</name>
    <dbReference type="NCBI Taxonomy" id="41688"/>
    <lineage>
        <taxon>Eukaryota</taxon>
        <taxon>Fungi</taxon>
        <taxon>Dikarya</taxon>
        <taxon>Ascomycota</taxon>
        <taxon>Pezizomycotina</taxon>
        <taxon>Sordariomycetes</taxon>
        <taxon>Hypocreomycetidae</taxon>
        <taxon>Microascales</taxon>
        <taxon>Microascaceae</taxon>
        <taxon>Lomentospora</taxon>
    </lineage>
</organism>
<dbReference type="VEuPathDB" id="FungiDB:jhhlp_000363"/>
<reference evidence="7 8" key="1">
    <citation type="journal article" date="2017" name="G3 (Bethesda)">
        <title>First Draft Genome Sequence of the Pathogenic Fungus Lomentospora prolificans (Formerly Scedosporium prolificans).</title>
        <authorList>
            <person name="Luo R."/>
            <person name="Zimin A."/>
            <person name="Workman R."/>
            <person name="Fan Y."/>
            <person name="Pertea G."/>
            <person name="Grossman N."/>
            <person name="Wear M.P."/>
            <person name="Jia B."/>
            <person name="Miller H."/>
            <person name="Casadevall A."/>
            <person name="Timp W."/>
            <person name="Zhang S.X."/>
            <person name="Salzberg S.L."/>
        </authorList>
    </citation>
    <scope>NUCLEOTIDE SEQUENCE [LARGE SCALE GENOMIC DNA]</scope>
    <source>
        <strain evidence="7 8">JHH-5317</strain>
    </source>
</reference>
<dbReference type="GO" id="GO:0016020">
    <property type="term" value="C:membrane"/>
    <property type="evidence" value="ECO:0007669"/>
    <property type="project" value="UniProtKB-SubCell"/>
</dbReference>
<accession>A0A2N3NKY1</accession>
<evidence type="ECO:0000256" key="6">
    <source>
        <dbReference type="SAM" id="Phobius"/>
    </source>
</evidence>
<dbReference type="SUPFAM" id="SSF144083">
    <property type="entry name" value="Magnesium transport protein CorA, transmembrane region"/>
    <property type="match status" value="1"/>
</dbReference>
<keyword evidence="4 6" id="KW-0472">Membrane</keyword>
<keyword evidence="2 6" id="KW-0812">Transmembrane</keyword>
<protein>
    <submittedName>
        <fullName evidence="7">Uncharacterized protein</fullName>
    </submittedName>
</protein>
<sequence>MTSSQSNLEEVLKALQTQNELLLQLIRDTTSASPAQPAAAPTTTSRERAGSRANEILNTPPLRPVSTPTLTSSEFGLPGSLRHSRRQTLEQPNERRLFVELKHVPASLHSNFSTGTCHEANEDDIHFLPLLEPSSSQQQHPLPQSQRPAAESKGVTRLLDTVHLQDKDLLNYLFHTDFTEGAAIAMEDFIKKRAGTSIDWAQSLRHFAAYENECYGNSTCEVYNVGMDCLARQVQGVEKPHEYDDEDTCSAPEQVDVATVWDKIKSLNYEVQETVGRITIVQEPTALVFGSLHFAMAKYFDMDELLTQLVTSTGNCGKTTAYMNRAFPPEPKPTSSQTESDGRPKFHSPFPGVSDPFIRQRSFFFVFKYYTVVEQGHEPAHWERFDNRPADKRSQDHIDIAECSSVVALSLGGDPTQTRIRRRRGKPPREGYVFDTFAPWQLLNIQSFPDDEHTDRSEDEGKVLLNGPHAFLDALVVEYQDATRRNRILHEKITKLITPNINFMFDNKIRDKLLFEDKHFTYIRRYFWAYMSLGVINTGIKAMLTAYDETFTPAFWSGTHPTLWPHPDPDSPAGQNYLSRMASLRADLDRVLADLWTVYLKNKETRREIQSLREQLFSGSSIMESRRAIEQGDNIRILTLSSMVFLPLTFVTSVFGITALDIPATDWRFATTMVCVCVPFIILLILLQSRSVNNTINNYLERLRALTSIGWRSSADRPGRMRAQPRPWRSIWSGSRVTEGEGAEPTRPWSGALGGRRRSVPPTTSLPAFPRGTVTAEEKRRLWGWIRGGKKDNEEKV</sequence>
<proteinExistence type="predicted"/>
<feature type="region of interest" description="Disordered" evidence="5">
    <location>
        <begin position="734"/>
        <end position="773"/>
    </location>
</feature>
<name>A0A2N3NKY1_9PEZI</name>
<gene>
    <name evidence="7" type="ORF">jhhlp_000363</name>
</gene>
<feature type="region of interest" description="Disordered" evidence="5">
    <location>
        <begin position="134"/>
        <end position="153"/>
    </location>
</feature>
<dbReference type="EMBL" id="NLAX01000002">
    <property type="protein sequence ID" value="PKS13022.1"/>
    <property type="molecule type" value="Genomic_DNA"/>
</dbReference>
<feature type="compositionally biased region" description="Low complexity" evidence="5">
    <location>
        <begin position="134"/>
        <end position="146"/>
    </location>
</feature>
<evidence type="ECO:0000256" key="2">
    <source>
        <dbReference type="ARBA" id="ARBA00022692"/>
    </source>
</evidence>
<feature type="region of interest" description="Disordered" evidence="5">
    <location>
        <begin position="323"/>
        <end position="351"/>
    </location>
</feature>
<evidence type="ECO:0000256" key="5">
    <source>
        <dbReference type="SAM" id="MobiDB-lite"/>
    </source>
</evidence>
<evidence type="ECO:0000313" key="7">
    <source>
        <dbReference type="EMBL" id="PKS13022.1"/>
    </source>
</evidence>
<comment type="caution">
    <text evidence="7">The sequence shown here is derived from an EMBL/GenBank/DDBJ whole genome shotgun (WGS) entry which is preliminary data.</text>
</comment>
<comment type="subcellular location">
    <subcellularLocation>
        <location evidence="1">Membrane</location>
        <topology evidence="1">Multi-pass membrane protein</topology>
    </subcellularLocation>
</comment>
<evidence type="ECO:0000256" key="3">
    <source>
        <dbReference type="ARBA" id="ARBA00022989"/>
    </source>
</evidence>
<dbReference type="InterPro" id="IPR002523">
    <property type="entry name" value="MgTranspt_CorA/ZnTranspt_ZntB"/>
</dbReference>
<feature type="transmembrane region" description="Helical" evidence="6">
    <location>
        <begin position="635"/>
        <end position="657"/>
    </location>
</feature>
<feature type="transmembrane region" description="Helical" evidence="6">
    <location>
        <begin position="669"/>
        <end position="687"/>
    </location>
</feature>
<keyword evidence="3 6" id="KW-1133">Transmembrane helix</keyword>
<evidence type="ECO:0000313" key="8">
    <source>
        <dbReference type="Proteomes" id="UP000233524"/>
    </source>
</evidence>
<dbReference type="Proteomes" id="UP000233524">
    <property type="component" value="Unassembled WGS sequence"/>
</dbReference>